<name>A0A8K0WJT7_9HYPO</name>
<organism evidence="1 2">
    <name type="scientific">Stachybotrys elegans</name>
    <dbReference type="NCBI Taxonomy" id="80388"/>
    <lineage>
        <taxon>Eukaryota</taxon>
        <taxon>Fungi</taxon>
        <taxon>Dikarya</taxon>
        <taxon>Ascomycota</taxon>
        <taxon>Pezizomycotina</taxon>
        <taxon>Sordariomycetes</taxon>
        <taxon>Hypocreomycetidae</taxon>
        <taxon>Hypocreales</taxon>
        <taxon>Stachybotryaceae</taxon>
        <taxon>Stachybotrys</taxon>
    </lineage>
</organism>
<gene>
    <name evidence="1" type="ORF">B0I35DRAFT_180722</name>
</gene>
<sequence length="101" mass="11438">MGSDNPKVKRAREILNSIYSFFVKNKDEYEPPSFVSDGSRVVPLVYLPENVPTPEETRRLTVEMEELVATNEVIGNVSEEEREIMTNAAKASIAKRRNHTA</sequence>
<reference evidence="1" key="1">
    <citation type="journal article" date="2021" name="Nat. Commun.">
        <title>Genetic determinants of endophytism in the Arabidopsis root mycobiome.</title>
        <authorList>
            <person name="Mesny F."/>
            <person name="Miyauchi S."/>
            <person name="Thiergart T."/>
            <person name="Pickel B."/>
            <person name="Atanasova L."/>
            <person name="Karlsson M."/>
            <person name="Huettel B."/>
            <person name="Barry K.W."/>
            <person name="Haridas S."/>
            <person name="Chen C."/>
            <person name="Bauer D."/>
            <person name="Andreopoulos W."/>
            <person name="Pangilinan J."/>
            <person name="LaButti K."/>
            <person name="Riley R."/>
            <person name="Lipzen A."/>
            <person name="Clum A."/>
            <person name="Drula E."/>
            <person name="Henrissat B."/>
            <person name="Kohler A."/>
            <person name="Grigoriev I.V."/>
            <person name="Martin F.M."/>
            <person name="Hacquard S."/>
        </authorList>
    </citation>
    <scope>NUCLEOTIDE SEQUENCE</scope>
    <source>
        <strain evidence="1">MPI-CAGE-CH-0235</strain>
    </source>
</reference>
<keyword evidence="2" id="KW-1185">Reference proteome</keyword>
<dbReference type="AlphaFoldDB" id="A0A8K0WJT7"/>
<dbReference type="OrthoDB" id="4289290at2759"/>
<evidence type="ECO:0000313" key="1">
    <source>
        <dbReference type="EMBL" id="KAH7303299.1"/>
    </source>
</evidence>
<proteinExistence type="predicted"/>
<comment type="caution">
    <text evidence="1">The sequence shown here is derived from an EMBL/GenBank/DDBJ whole genome shotgun (WGS) entry which is preliminary data.</text>
</comment>
<evidence type="ECO:0000313" key="2">
    <source>
        <dbReference type="Proteomes" id="UP000813444"/>
    </source>
</evidence>
<dbReference type="Proteomes" id="UP000813444">
    <property type="component" value="Unassembled WGS sequence"/>
</dbReference>
<dbReference type="EMBL" id="JAGPNK010000036">
    <property type="protein sequence ID" value="KAH7303299.1"/>
    <property type="molecule type" value="Genomic_DNA"/>
</dbReference>
<accession>A0A8K0WJT7</accession>
<protein>
    <submittedName>
        <fullName evidence="1">Uncharacterized protein</fullName>
    </submittedName>
</protein>